<evidence type="ECO:0000313" key="3">
    <source>
        <dbReference type="Proteomes" id="UP000230423"/>
    </source>
</evidence>
<organism evidence="2 3">
    <name type="scientific">Teladorsagia circumcincta</name>
    <name type="common">Brown stomach worm</name>
    <name type="synonym">Ostertagia circumcincta</name>
    <dbReference type="NCBI Taxonomy" id="45464"/>
    <lineage>
        <taxon>Eukaryota</taxon>
        <taxon>Metazoa</taxon>
        <taxon>Ecdysozoa</taxon>
        <taxon>Nematoda</taxon>
        <taxon>Chromadorea</taxon>
        <taxon>Rhabditida</taxon>
        <taxon>Rhabditina</taxon>
        <taxon>Rhabditomorpha</taxon>
        <taxon>Strongyloidea</taxon>
        <taxon>Trichostrongylidae</taxon>
        <taxon>Teladorsagia</taxon>
    </lineage>
</organism>
<dbReference type="InterPro" id="IPR055454">
    <property type="entry name" value="CNOT1-like_NOT1_connector"/>
</dbReference>
<protein>
    <recommendedName>
        <fullName evidence="1">CCR4-NOT transcription complex subunit 1-like NOT1 connector domain-containing protein</fullName>
    </recommendedName>
</protein>
<evidence type="ECO:0000259" key="1">
    <source>
        <dbReference type="Pfam" id="PF25097"/>
    </source>
</evidence>
<dbReference type="Proteomes" id="UP000230423">
    <property type="component" value="Unassembled WGS sequence"/>
</dbReference>
<dbReference type="EMBL" id="KZ362182">
    <property type="protein sequence ID" value="PIO58155.1"/>
    <property type="molecule type" value="Genomic_DNA"/>
</dbReference>
<proteinExistence type="predicted"/>
<feature type="domain" description="CCR4-NOT transcription complex subunit 1-like NOT1 connector" evidence="1">
    <location>
        <begin position="3"/>
        <end position="52"/>
    </location>
</feature>
<dbReference type="OrthoDB" id="1933107at2759"/>
<reference evidence="2 3" key="1">
    <citation type="submission" date="2015-09" db="EMBL/GenBank/DDBJ databases">
        <title>Draft genome of the parasitic nematode Teladorsagia circumcincta isolate WARC Sus (inbred).</title>
        <authorList>
            <person name="Mitreva M."/>
        </authorList>
    </citation>
    <scope>NUCLEOTIDE SEQUENCE [LARGE SCALE GENOMIC DNA]</scope>
    <source>
        <strain evidence="2 3">S</strain>
    </source>
</reference>
<accession>A0A2G9TJQ3</accession>
<sequence length="240" mass="26906">MSLVQVLLKHQLVQTQVFDQHLAHVMDGGSNVEATLFAQRFFRVIGSNDASRIPVIKEVGTEGRLDYYTAKCYLLRHCKHEGDSVFQAFPATYEQLFKMQQVQAILRQQAAAAGGTAEPSLDSPLGPAAMDSLVTSNPAATGVPPAVPPSAEEPGMSDKVEIILREWIGLCYTPMAQRNPKEALFQMIVMVSWIANFSGYIKNTYRLLRCMSTVFCRAMRKSRNLFECALKCVWMLRYDF</sequence>
<dbReference type="AlphaFoldDB" id="A0A2G9TJQ3"/>
<dbReference type="Pfam" id="PF25097">
    <property type="entry name" value="ARM_Cnot1"/>
    <property type="match status" value="1"/>
</dbReference>
<evidence type="ECO:0000313" key="2">
    <source>
        <dbReference type="EMBL" id="PIO58155.1"/>
    </source>
</evidence>
<gene>
    <name evidence="2" type="ORF">TELCIR_20415</name>
</gene>
<keyword evidence="3" id="KW-1185">Reference proteome</keyword>
<name>A0A2G9TJQ3_TELCI</name>